<comment type="caution">
    <text evidence="3">The sequence shown here is derived from an EMBL/GenBank/DDBJ whole genome shotgun (WGS) entry which is preliminary data.</text>
</comment>
<keyword evidence="1" id="KW-0472">Membrane</keyword>
<name>A0A1R1BAI1_PAELA</name>
<proteinExistence type="predicted"/>
<keyword evidence="1" id="KW-0812">Transmembrane</keyword>
<dbReference type="CDD" id="cd00158">
    <property type="entry name" value="RHOD"/>
    <property type="match status" value="1"/>
</dbReference>
<dbReference type="SUPFAM" id="SSF52821">
    <property type="entry name" value="Rhodanese/Cell cycle control phosphatase"/>
    <property type="match status" value="1"/>
</dbReference>
<dbReference type="EMBL" id="MRTF01000001">
    <property type="protein sequence ID" value="OME97012.1"/>
    <property type="molecule type" value="Genomic_DNA"/>
</dbReference>
<evidence type="ECO:0000256" key="1">
    <source>
        <dbReference type="SAM" id="Phobius"/>
    </source>
</evidence>
<dbReference type="InterPro" id="IPR001763">
    <property type="entry name" value="Rhodanese-like_dom"/>
</dbReference>
<protein>
    <recommendedName>
        <fullName evidence="2">Rhodanese domain-containing protein</fullName>
    </recommendedName>
</protein>
<dbReference type="Proteomes" id="UP000187074">
    <property type="component" value="Unassembled WGS sequence"/>
</dbReference>
<dbReference type="AlphaFoldDB" id="A0A1R1BAI1"/>
<gene>
    <name evidence="3" type="ORF">BK123_04855</name>
</gene>
<dbReference type="PROSITE" id="PS50206">
    <property type="entry name" value="RHODANESE_3"/>
    <property type="match status" value="1"/>
</dbReference>
<dbReference type="STRING" id="1401.BK123_04855"/>
<dbReference type="Pfam" id="PF00581">
    <property type="entry name" value="Rhodanese"/>
    <property type="match status" value="1"/>
</dbReference>
<accession>A0A1R1BAI1</accession>
<evidence type="ECO:0000313" key="3">
    <source>
        <dbReference type="EMBL" id="OME97012.1"/>
    </source>
</evidence>
<keyword evidence="1" id="KW-1133">Transmembrane helix</keyword>
<feature type="domain" description="Rhodanese" evidence="2">
    <location>
        <begin position="45"/>
        <end position="121"/>
    </location>
</feature>
<evidence type="ECO:0000259" key="2">
    <source>
        <dbReference type="PROSITE" id="PS50206"/>
    </source>
</evidence>
<organism evidence="3 4">
    <name type="scientific">Paenibacillus lautus</name>
    <name type="common">Bacillus lautus</name>
    <dbReference type="NCBI Taxonomy" id="1401"/>
    <lineage>
        <taxon>Bacteria</taxon>
        <taxon>Bacillati</taxon>
        <taxon>Bacillota</taxon>
        <taxon>Bacilli</taxon>
        <taxon>Bacillales</taxon>
        <taxon>Paenibacillaceae</taxon>
        <taxon>Paenibacillus</taxon>
    </lineage>
</organism>
<feature type="transmembrane region" description="Helical" evidence="1">
    <location>
        <begin position="6"/>
        <end position="25"/>
    </location>
</feature>
<sequence length="134" mass="15260">MGECCVLIASAALIIFIFSIYYRRYVPITGLRFMKCSDLRQAQKECPNLKMLDVRDVSEYMASPRKETINISLGRLPYVWEQELKPDDAVVIVTPKRSDGILAARKLKKAGFTSLFYLQEDCTACNSMQHVSLN</sequence>
<evidence type="ECO:0000313" key="4">
    <source>
        <dbReference type="Proteomes" id="UP000187074"/>
    </source>
</evidence>
<dbReference type="Gene3D" id="3.40.250.10">
    <property type="entry name" value="Rhodanese-like domain"/>
    <property type="match status" value="1"/>
</dbReference>
<dbReference type="InterPro" id="IPR036873">
    <property type="entry name" value="Rhodanese-like_dom_sf"/>
</dbReference>
<reference evidence="3 4" key="1">
    <citation type="submission" date="2016-11" db="EMBL/GenBank/DDBJ databases">
        <title>Paenibacillus species isolates.</title>
        <authorList>
            <person name="Beno S.M."/>
        </authorList>
    </citation>
    <scope>NUCLEOTIDE SEQUENCE [LARGE SCALE GENOMIC DNA]</scope>
    <source>
        <strain evidence="3 4">FSL F4-0100</strain>
    </source>
</reference>